<dbReference type="GeneID" id="28842007"/>
<reference evidence="11" key="2">
    <citation type="journal article" date="2018" name="Nat. Commun.">
        <title>Extreme sensitivity to ultraviolet light in the fungal pathogen causing white-nose syndrome of bats.</title>
        <authorList>
            <person name="Palmer J.M."/>
            <person name="Drees K.P."/>
            <person name="Foster J.T."/>
            <person name="Lindner D.L."/>
        </authorList>
    </citation>
    <scope>NUCLEOTIDE SEQUENCE [LARGE SCALE GENOMIC DNA]</scope>
    <source>
        <strain evidence="11">UAMH 10579</strain>
    </source>
</reference>
<dbReference type="Pfam" id="PF02133">
    <property type="entry name" value="Transp_cyt_pur"/>
    <property type="match status" value="1"/>
</dbReference>
<feature type="transmembrane region" description="Helical" evidence="9">
    <location>
        <begin position="200"/>
        <end position="220"/>
    </location>
</feature>
<feature type="transmembrane region" description="Helical" evidence="9">
    <location>
        <begin position="327"/>
        <end position="351"/>
    </location>
</feature>
<keyword evidence="3 7" id="KW-0813">Transport</keyword>
<evidence type="ECO:0000256" key="2">
    <source>
        <dbReference type="ARBA" id="ARBA00008974"/>
    </source>
</evidence>
<feature type="transmembrane region" description="Helical" evidence="9">
    <location>
        <begin position="95"/>
        <end position="117"/>
    </location>
</feature>
<dbReference type="InterPro" id="IPR026030">
    <property type="entry name" value="Pur-cyt_permease_Fcy2/21/22"/>
</dbReference>
<feature type="compositionally biased region" description="Low complexity" evidence="8">
    <location>
        <begin position="11"/>
        <end position="21"/>
    </location>
</feature>
<feature type="transmembrane region" description="Helical" evidence="9">
    <location>
        <begin position="129"/>
        <end position="158"/>
    </location>
</feature>
<proteinExistence type="inferred from homology"/>
<comment type="subcellular location">
    <subcellularLocation>
        <location evidence="1">Membrane</location>
        <topology evidence="1">Multi-pass membrane protein</topology>
    </subcellularLocation>
</comment>
<dbReference type="GO" id="GO:0005886">
    <property type="term" value="C:plasma membrane"/>
    <property type="evidence" value="ECO:0007669"/>
    <property type="project" value="TreeGrafter"/>
</dbReference>
<dbReference type="Gene3D" id="1.10.4160.10">
    <property type="entry name" value="Hydantoin permease"/>
    <property type="match status" value="1"/>
</dbReference>
<evidence type="ECO:0000256" key="8">
    <source>
        <dbReference type="SAM" id="MobiDB-lite"/>
    </source>
</evidence>
<evidence type="ECO:0000256" key="3">
    <source>
        <dbReference type="ARBA" id="ARBA00022448"/>
    </source>
</evidence>
<dbReference type="AlphaFoldDB" id="A0A1B8GAX1"/>
<keyword evidence="5 9" id="KW-1133">Transmembrane helix</keyword>
<dbReference type="PANTHER" id="PTHR31806:SF5">
    <property type="entry name" value="PURINE-CYTOSINE PERMEASE FCY21"/>
    <property type="match status" value="1"/>
</dbReference>
<keyword evidence="11" id="KW-1185">Reference proteome</keyword>
<evidence type="ECO:0000256" key="7">
    <source>
        <dbReference type="PIRNR" id="PIRNR002744"/>
    </source>
</evidence>
<feature type="transmembrane region" description="Helical" evidence="9">
    <location>
        <begin position="392"/>
        <end position="414"/>
    </location>
</feature>
<dbReference type="GO" id="GO:0022857">
    <property type="term" value="F:transmembrane transporter activity"/>
    <property type="evidence" value="ECO:0007669"/>
    <property type="project" value="InterPro"/>
</dbReference>
<dbReference type="EMBL" id="KV460259">
    <property type="protein sequence ID" value="OBT92995.1"/>
    <property type="molecule type" value="Genomic_DNA"/>
</dbReference>
<evidence type="ECO:0000256" key="6">
    <source>
        <dbReference type="ARBA" id="ARBA00023136"/>
    </source>
</evidence>
<reference evidence="10 11" key="1">
    <citation type="submission" date="2016-03" db="EMBL/GenBank/DDBJ databases">
        <title>Comparative genomics of Pseudogymnoascus destructans, the fungus causing white-nose syndrome of bats.</title>
        <authorList>
            <person name="Palmer J.M."/>
            <person name="Drees K.P."/>
            <person name="Foster J.T."/>
            <person name="Lindner D.L."/>
        </authorList>
    </citation>
    <scope>NUCLEOTIDE SEQUENCE [LARGE SCALE GENOMIC DNA]</scope>
    <source>
        <strain evidence="10 11">UAMH 10579</strain>
    </source>
</reference>
<dbReference type="RefSeq" id="XP_018126728.1">
    <property type="nucleotide sequence ID" value="XM_018278042.2"/>
</dbReference>
<feature type="transmembrane region" description="Helical" evidence="9">
    <location>
        <begin position="435"/>
        <end position="458"/>
    </location>
</feature>
<evidence type="ECO:0000256" key="1">
    <source>
        <dbReference type="ARBA" id="ARBA00004141"/>
    </source>
</evidence>
<evidence type="ECO:0000256" key="9">
    <source>
        <dbReference type="SAM" id="Phobius"/>
    </source>
</evidence>
<organism evidence="10 11">
    <name type="scientific">Pseudogymnoascus verrucosus</name>
    <dbReference type="NCBI Taxonomy" id="342668"/>
    <lineage>
        <taxon>Eukaryota</taxon>
        <taxon>Fungi</taxon>
        <taxon>Dikarya</taxon>
        <taxon>Ascomycota</taxon>
        <taxon>Pezizomycotina</taxon>
        <taxon>Leotiomycetes</taxon>
        <taxon>Thelebolales</taxon>
        <taxon>Thelebolaceae</taxon>
        <taxon>Pseudogymnoascus</taxon>
    </lineage>
</organism>
<dbReference type="InterPro" id="IPR001248">
    <property type="entry name" value="Pur-cyt_permease"/>
</dbReference>
<gene>
    <name evidence="10" type="ORF">VE01_08621</name>
</gene>
<feature type="transmembrane region" description="Helical" evidence="9">
    <location>
        <begin position="170"/>
        <end position="188"/>
    </location>
</feature>
<evidence type="ECO:0000256" key="5">
    <source>
        <dbReference type="ARBA" id="ARBA00022989"/>
    </source>
</evidence>
<evidence type="ECO:0008006" key="12">
    <source>
        <dbReference type="Google" id="ProtNLM"/>
    </source>
</evidence>
<feature type="transmembrane region" description="Helical" evidence="9">
    <location>
        <begin position="272"/>
        <end position="295"/>
    </location>
</feature>
<dbReference type="STRING" id="342668.A0A1B8GAX1"/>
<evidence type="ECO:0000313" key="11">
    <source>
        <dbReference type="Proteomes" id="UP000091956"/>
    </source>
</evidence>
<dbReference type="PANTHER" id="PTHR31806">
    <property type="entry name" value="PURINE-CYTOSINE PERMEASE FCY2-RELATED"/>
    <property type="match status" value="1"/>
</dbReference>
<feature type="transmembrane region" description="Helical" evidence="9">
    <location>
        <begin position="363"/>
        <end position="386"/>
    </location>
</feature>
<keyword evidence="6 7" id="KW-0472">Membrane</keyword>
<dbReference type="PIRSF" id="PIRSF002744">
    <property type="entry name" value="Pur-cyt_permease"/>
    <property type="match status" value="1"/>
</dbReference>
<accession>A0A1B8GAX1</accession>
<feature type="region of interest" description="Disordered" evidence="8">
    <location>
        <begin position="1"/>
        <end position="22"/>
    </location>
</feature>
<feature type="transmembrane region" description="Helical" evidence="9">
    <location>
        <begin position="470"/>
        <end position="489"/>
    </location>
</feature>
<evidence type="ECO:0000256" key="4">
    <source>
        <dbReference type="ARBA" id="ARBA00022692"/>
    </source>
</evidence>
<protein>
    <recommendedName>
        <fullName evidence="12">Purine-cytosine permease</fullName>
    </recommendedName>
</protein>
<name>A0A1B8GAX1_9PEZI</name>
<sequence>MDAHDLEKVAVTPSSTPVESSSFDEALKPKSAIWRKILGWGVEENGIIPVPVEKRTDKRVFNLFTIWFTALLCLLPIPTGMLGTLAYGLSLRDSSLVIIFFTLLTTIVPAYMGTLGPKTGMRQMIQARYAFGFFGVSIILLLNAATITGFTVIAAIVGGQTLAAVSDSTISVNVGIVITCIIALVVSFSGYKVLHIYERYSWIPVFVAILVLVGCGGKHLTHQTVPEAPATAQSVLSFASLIAGFMIPFGGTVSDFGIYIDPSASRLKVFTYIYTGMAIPSILLLILGAAIGGAIPNVPEWDAANLANSVGGVVTAMLSPAGGFGKFVAVILALSVIGNIAISMYSIALNMQMFLPILTRAPRAAFSIITTAVLIPVSIEAAHSFFASLENFLGIISYWSASYVAIMIVEFAFIRKGDYMSYDHTIWRDWRMLPTGIASLGAGICSFGLIVPCMSQLWYEGPIAKSTGDIGFEVAFCLTAILYVPFRLLEIRIRGGRL</sequence>
<feature type="transmembrane region" description="Helical" evidence="9">
    <location>
        <begin position="235"/>
        <end position="260"/>
    </location>
</feature>
<dbReference type="Proteomes" id="UP000091956">
    <property type="component" value="Unassembled WGS sequence"/>
</dbReference>
<evidence type="ECO:0000313" key="10">
    <source>
        <dbReference type="EMBL" id="OBT92995.1"/>
    </source>
</evidence>
<dbReference type="OrthoDB" id="5428495at2759"/>
<comment type="similarity">
    <text evidence="2 7">Belongs to the purine-cytosine permease (2.A.39) family.</text>
</comment>
<feature type="transmembrane region" description="Helical" evidence="9">
    <location>
        <begin position="64"/>
        <end position="89"/>
    </location>
</feature>
<keyword evidence="4 9" id="KW-0812">Transmembrane</keyword>